<accession>A0A9P3PHF9</accession>
<feature type="chain" id="PRO_5040206233" description="WSC domain-containing protein" evidence="2">
    <location>
        <begin position="28"/>
        <end position="258"/>
    </location>
</feature>
<dbReference type="Proteomes" id="UP001063166">
    <property type="component" value="Unassembled WGS sequence"/>
</dbReference>
<organism evidence="4 5">
    <name type="scientific">Lyophyllum shimeji</name>
    <name type="common">Hon-shimeji</name>
    <name type="synonym">Tricholoma shimeji</name>
    <dbReference type="NCBI Taxonomy" id="47721"/>
    <lineage>
        <taxon>Eukaryota</taxon>
        <taxon>Fungi</taxon>
        <taxon>Dikarya</taxon>
        <taxon>Basidiomycota</taxon>
        <taxon>Agaricomycotina</taxon>
        <taxon>Agaricomycetes</taxon>
        <taxon>Agaricomycetidae</taxon>
        <taxon>Agaricales</taxon>
        <taxon>Tricholomatineae</taxon>
        <taxon>Lyophyllaceae</taxon>
        <taxon>Lyophyllum</taxon>
    </lineage>
</organism>
<sequence length="258" mass="27763">MEAARDGRLFSNLLYSLALACVAGAVAIQDISSRDFPPGLSIPDDIILWGRYSYLGCFTDNAGSRSLTVLSSSAGTIERCLDFCNSQVGYYNLAYVGLEYGSECYCDWVLQNTAVQVDDSECNVPCVGNASQPCGGASRLTIVALSGGSPTSAPATISTGGKQWAYEGCYTDSQTAKVFPYRAIVDTRFFTLEVCADACAKAGFSYAGIEFRNECWCGTSTQLQNSAIRPDSDCGMACIYNYFERCGGPDRMSVYKLT</sequence>
<protein>
    <recommendedName>
        <fullName evidence="3">WSC domain-containing protein</fullName>
    </recommendedName>
</protein>
<dbReference type="InterPro" id="IPR051589">
    <property type="entry name" value="Sialate-O-sulfotransferase"/>
</dbReference>
<dbReference type="OrthoDB" id="5985073at2759"/>
<dbReference type="InterPro" id="IPR002889">
    <property type="entry name" value="WSC_carb-bd"/>
</dbReference>
<dbReference type="SMART" id="SM00321">
    <property type="entry name" value="WSC"/>
    <property type="match status" value="2"/>
</dbReference>
<dbReference type="PANTHER" id="PTHR45964:SF9">
    <property type="entry name" value="SULFOTRANSFERASE"/>
    <property type="match status" value="1"/>
</dbReference>
<evidence type="ECO:0000313" key="5">
    <source>
        <dbReference type="Proteomes" id="UP001063166"/>
    </source>
</evidence>
<dbReference type="EMBL" id="BRPK01000002">
    <property type="protein sequence ID" value="GLB35519.1"/>
    <property type="molecule type" value="Genomic_DNA"/>
</dbReference>
<gene>
    <name evidence="4" type="ORF">LshimejAT787_0210840</name>
</gene>
<name>A0A9P3PHF9_LYOSH</name>
<dbReference type="PROSITE" id="PS51257">
    <property type="entry name" value="PROKAR_LIPOPROTEIN"/>
    <property type="match status" value="1"/>
</dbReference>
<dbReference type="PANTHER" id="PTHR45964">
    <property type="entry name" value="WSCD FAMILY MEMBER CG9164"/>
    <property type="match status" value="1"/>
</dbReference>
<keyword evidence="1" id="KW-0677">Repeat</keyword>
<feature type="domain" description="WSC" evidence="3">
    <location>
        <begin position="51"/>
        <end position="146"/>
    </location>
</feature>
<comment type="caution">
    <text evidence="4">The sequence shown here is derived from an EMBL/GenBank/DDBJ whole genome shotgun (WGS) entry which is preliminary data.</text>
</comment>
<reference evidence="4" key="1">
    <citation type="submission" date="2022-07" db="EMBL/GenBank/DDBJ databases">
        <title>The genome of Lyophyllum shimeji provides insight into the initial evolution of ectomycorrhizal fungal genome.</title>
        <authorList>
            <person name="Kobayashi Y."/>
            <person name="Shibata T."/>
            <person name="Hirakawa H."/>
            <person name="Shigenobu S."/>
            <person name="Nishiyama T."/>
            <person name="Yamada A."/>
            <person name="Hasebe M."/>
            <person name="Kawaguchi M."/>
        </authorList>
    </citation>
    <scope>NUCLEOTIDE SEQUENCE</scope>
    <source>
        <strain evidence="4">AT787</strain>
    </source>
</reference>
<dbReference type="Pfam" id="PF01822">
    <property type="entry name" value="WSC"/>
    <property type="match status" value="2"/>
</dbReference>
<evidence type="ECO:0000313" key="4">
    <source>
        <dbReference type="EMBL" id="GLB35519.1"/>
    </source>
</evidence>
<feature type="signal peptide" evidence="2">
    <location>
        <begin position="1"/>
        <end position="27"/>
    </location>
</feature>
<proteinExistence type="predicted"/>
<evidence type="ECO:0000259" key="3">
    <source>
        <dbReference type="PROSITE" id="PS51212"/>
    </source>
</evidence>
<feature type="domain" description="WSC" evidence="3">
    <location>
        <begin position="163"/>
        <end position="258"/>
    </location>
</feature>
<evidence type="ECO:0000256" key="2">
    <source>
        <dbReference type="SAM" id="SignalP"/>
    </source>
</evidence>
<dbReference type="AlphaFoldDB" id="A0A9P3PHF9"/>
<dbReference type="PROSITE" id="PS51212">
    <property type="entry name" value="WSC"/>
    <property type="match status" value="2"/>
</dbReference>
<keyword evidence="2" id="KW-0732">Signal</keyword>
<keyword evidence="5" id="KW-1185">Reference proteome</keyword>
<evidence type="ECO:0000256" key="1">
    <source>
        <dbReference type="ARBA" id="ARBA00022737"/>
    </source>
</evidence>